<feature type="region of interest" description="Disordered" evidence="1">
    <location>
        <begin position="521"/>
        <end position="578"/>
    </location>
</feature>
<feature type="compositionally biased region" description="Polar residues" evidence="1">
    <location>
        <begin position="527"/>
        <end position="536"/>
    </location>
</feature>
<keyword evidence="3" id="KW-1185">Reference proteome</keyword>
<dbReference type="Pfam" id="PF14269">
    <property type="entry name" value="Arylsulfotran_2"/>
    <property type="match status" value="1"/>
</dbReference>
<reference evidence="2 3" key="1">
    <citation type="submission" date="2018-03" db="EMBL/GenBank/DDBJ databases">
        <authorList>
            <person name="Keele B.F."/>
        </authorList>
    </citation>
    <scope>NUCLEOTIDE SEQUENCE [LARGE SCALE GENOMIC DNA]</scope>
    <source>
        <strain evidence="2 3">IB-3</strain>
    </source>
</reference>
<evidence type="ECO:0000313" key="2">
    <source>
        <dbReference type="EMBL" id="PUA79153.1"/>
    </source>
</evidence>
<proteinExistence type="predicted"/>
<comment type="caution">
    <text evidence="2">The sequence shown here is derived from an EMBL/GenBank/DDBJ whole genome shotgun (WGS) entry which is preliminary data.</text>
</comment>
<evidence type="ECO:0000256" key="1">
    <source>
        <dbReference type="SAM" id="MobiDB-lite"/>
    </source>
</evidence>
<dbReference type="PANTHER" id="PTHR35340">
    <property type="entry name" value="PQQ ENZYME REPEAT PROTEIN-RELATED"/>
    <property type="match status" value="1"/>
</dbReference>
<dbReference type="EMBL" id="PYXZ01000012">
    <property type="protein sequence ID" value="PUA79153.1"/>
    <property type="molecule type" value="Genomic_DNA"/>
</dbReference>
<protein>
    <submittedName>
        <fullName evidence="2">Uncharacterized protein</fullName>
    </submittedName>
</protein>
<name>A0A2R7YS78_9ACTN</name>
<dbReference type="Proteomes" id="UP000244867">
    <property type="component" value="Unassembled WGS sequence"/>
</dbReference>
<sequence>MLPTVGGEPVPARAAAPPAISVAAPAWMYPAFDPAVSRYAVHRSSDGTVRVQVTGDGAVSFDGVPDDDGNADFADAQPGDEISVFVDDGNLRRAYALHVLPDSFPRLAATHDGTPLQPGNIAVTIDRFDGVSPRYEAVLDRHGVPVHAREHGERVLDLKLARSGQLTVQRPTTTGGRTGEALVVLDDRFREVRRFDTTGLVNTDGHDSVLEADGSRWLMAYEPNTSTGLVDSVIQHVLADGTVDFQWSSAPYADETTAAGNADYAHLNSIDVQPNGDVLASFRHLSSVFLIASRAHDGHQPGDVIWKLGGRDSSFTFPSGDVGPCAQHSASLLGNGHVLLFDNGSTPFFGNLCVDPADQQGPATQRLSTRVVELALDGDRATVARTYGEADRFSWFMGSAARLPGGHVLIGWSADTHAISTETDATGATLWSLADTRWRAGGPEPSAYVSYRAALVPERDGFDPEVTLDGPPDGAVVQEDAVVPVEFSCQDRGGSTLQTCDGPAGRVLDTTTAGAHTWQVTARDGSGRSTTATRSFTVSAAATPTPATPTPSPTPTTTPTATPTAAPPPPGPVAPPVRRARPDLAVSTGRGSWVGAGELAPTRQTAVVDLAKHGSTPSVRIRLTNAGTACGRFVLRGPARADGGGIVMSYRSRGADRTRALSRGWRTPALDPGQSLRIRMRIRLPTFFDGRAALPLRASSDGGRDRVRVTFGR</sequence>
<evidence type="ECO:0000313" key="3">
    <source>
        <dbReference type="Proteomes" id="UP000244867"/>
    </source>
</evidence>
<dbReference type="AlphaFoldDB" id="A0A2R7YS78"/>
<feature type="compositionally biased region" description="Pro residues" evidence="1">
    <location>
        <begin position="565"/>
        <end position="575"/>
    </location>
</feature>
<dbReference type="InterPro" id="IPR039535">
    <property type="entry name" value="ASST-like"/>
</dbReference>
<organism evidence="2 3">
    <name type="scientific">Nocardioides currus</name>
    <dbReference type="NCBI Taxonomy" id="2133958"/>
    <lineage>
        <taxon>Bacteria</taxon>
        <taxon>Bacillati</taxon>
        <taxon>Actinomycetota</taxon>
        <taxon>Actinomycetes</taxon>
        <taxon>Propionibacteriales</taxon>
        <taxon>Nocardioidaceae</taxon>
        <taxon>Nocardioides</taxon>
    </lineage>
</organism>
<dbReference type="PANTHER" id="PTHR35340:SF5">
    <property type="entry name" value="ASST-DOMAIN-CONTAINING PROTEIN"/>
    <property type="match status" value="1"/>
</dbReference>
<accession>A0A2R7YS78</accession>
<dbReference type="InterPro" id="IPR053143">
    <property type="entry name" value="Arylsulfate_ST"/>
</dbReference>
<gene>
    <name evidence="2" type="ORF">C7S10_20665</name>
</gene>
<feature type="compositionally biased region" description="Pro residues" evidence="1">
    <location>
        <begin position="546"/>
        <end position="556"/>
    </location>
</feature>